<keyword evidence="2" id="KW-1185">Reference proteome</keyword>
<organism evidence="1 2">
    <name type="scientific">Aphis craccivora</name>
    <name type="common">Cowpea aphid</name>
    <dbReference type="NCBI Taxonomy" id="307492"/>
    <lineage>
        <taxon>Eukaryota</taxon>
        <taxon>Metazoa</taxon>
        <taxon>Ecdysozoa</taxon>
        <taxon>Arthropoda</taxon>
        <taxon>Hexapoda</taxon>
        <taxon>Insecta</taxon>
        <taxon>Pterygota</taxon>
        <taxon>Neoptera</taxon>
        <taxon>Paraneoptera</taxon>
        <taxon>Hemiptera</taxon>
        <taxon>Sternorrhyncha</taxon>
        <taxon>Aphidomorpha</taxon>
        <taxon>Aphidoidea</taxon>
        <taxon>Aphididae</taxon>
        <taxon>Aphidini</taxon>
        <taxon>Aphis</taxon>
        <taxon>Aphis</taxon>
    </lineage>
</organism>
<gene>
    <name evidence="1" type="ORF">FWK35_00021359</name>
</gene>
<proteinExistence type="predicted"/>
<comment type="caution">
    <text evidence="1">The sequence shown here is derived from an EMBL/GenBank/DDBJ whole genome shotgun (WGS) entry which is preliminary data.</text>
</comment>
<evidence type="ECO:0000313" key="1">
    <source>
        <dbReference type="EMBL" id="KAF0753883.1"/>
    </source>
</evidence>
<evidence type="ECO:0000313" key="2">
    <source>
        <dbReference type="Proteomes" id="UP000478052"/>
    </source>
</evidence>
<name>A0A6G0YDX0_APHCR</name>
<accession>A0A6G0YDX0</accession>
<protein>
    <submittedName>
        <fullName evidence="1">Uncharacterized protein</fullName>
    </submittedName>
</protein>
<dbReference type="AlphaFoldDB" id="A0A6G0YDX0"/>
<dbReference type="EMBL" id="VUJU01004590">
    <property type="protein sequence ID" value="KAF0753883.1"/>
    <property type="molecule type" value="Genomic_DNA"/>
</dbReference>
<dbReference type="Proteomes" id="UP000478052">
    <property type="component" value="Unassembled WGS sequence"/>
</dbReference>
<sequence>FRCVHKIGLKSTWTFLIITYKLSNQSVCEFLCSYLRNISDRLIPYTTLYVQSFALYSAGQ</sequence>
<reference evidence="1 2" key="1">
    <citation type="submission" date="2019-08" db="EMBL/GenBank/DDBJ databases">
        <title>Whole genome of Aphis craccivora.</title>
        <authorList>
            <person name="Voronova N.V."/>
            <person name="Shulinski R.S."/>
            <person name="Bandarenka Y.V."/>
            <person name="Zhorov D.G."/>
            <person name="Warner D."/>
        </authorList>
    </citation>
    <scope>NUCLEOTIDE SEQUENCE [LARGE SCALE GENOMIC DNA]</scope>
    <source>
        <strain evidence="1">180601</strain>
        <tissue evidence="1">Whole Body</tissue>
    </source>
</reference>
<feature type="non-terminal residue" evidence="1">
    <location>
        <position position="1"/>
    </location>
</feature>